<organism evidence="3 4">
    <name type="scientific">Nocardioides malaquae</name>
    <dbReference type="NCBI Taxonomy" id="2773426"/>
    <lineage>
        <taxon>Bacteria</taxon>
        <taxon>Bacillati</taxon>
        <taxon>Actinomycetota</taxon>
        <taxon>Actinomycetes</taxon>
        <taxon>Propionibacteriales</taxon>
        <taxon>Nocardioidaceae</taxon>
        <taxon>Nocardioides</taxon>
    </lineage>
</organism>
<reference evidence="3 4" key="1">
    <citation type="submission" date="2020-10" db="EMBL/GenBank/DDBJ databases">
        <title>Nocardioides sp. isolated from sludge.</title>
        <authorList>
            <person name="Zhang X."/>
        </authorList>
    </citation>
    <scope>NUCLEOTIDE SEQUENCE [LARGE SCALE GENOMIC DNA]</scope>
    <source>
        <strain evidence="3 4">Y6</strain>
    </source>
</reference>
<sequence>MSRVKTPPLPRRRASHGAGRPGHKLARFVATVGLVLFPGPHGPAGSDAPDAPDGASGQAGTGVWPLPGTPQVVTGFSPPDERWDSGHRGVDLASAPAQPVLAALPGEVTFAGSVAGRGVVVVSHGPTRTTYQPVLADVAVSTPVSAGQRIGWLHPAGSHCAPAACLHWGWRFGDLYLDPLDLVGGTGVRLLPLWGLPGLLPGFLPPWPAYPLQARGWAWE</sequence>
<evidence type="ECO:0000256" key="1">
    <source>
        <dbReference type="SAM" id="MobiDB-lite"/>
    </source>
</evidence>
<feature type="compositionally biased region" description="Basic residues" evidence="1">
    <location>
        <begin position="10"/>
        <end position="23"/>
    </location>
</feature>
<dbReference type="CDD" id="cd12797">
    <property type="entry name" value="M23_peptidase"/>
    <property type="match status" value="1"/>
</dbReference>
<feature type="domain" description="M23ase beta-sheet core" evidence="2">
    <location>
        <begin position="86"/>
        <end position="179"/>
    </location>
</feature>
<dbReference type="Gene3D" id="2.70.70.10">
    <property type="entry name" value="Glucose Permease (Domain IIA)"/>
    <property type="match status" value="1"/>
</dbReference>
<feature type="compositionally biased region" description="Low complexity" evidence="1">
    <location>
        <begin position="43"/>
        <end position="58"/>
    </location>
</feature>
<gene>
    <name evidence="3" type="ORF">IEQ44_01630</name>
</gene>
<protein>
    <submittedName>
        <fullName evidence="3">Peptidoglycan DD-metalloendopeptidase family protein</fullName>
    </submittedName>
</protein>
<keyword evidence="4" id="KW-1185">Reference proteome</keyword>
<dbReference type="SUPFAM" id="SSF51261">
    <property type="entry name" value="Duplicated hybrid motif"/>
    <property type="match status" value="1"/>
</dbReference>
<dbReference type="InterPro" id="IPR016047">
    <property type="entry name" value="M23ase_b-sheet_dom"/>
</dbReference>
<dbReference type="InterPro" id="IPR011055">
    <property type="entry name" value="Dup_hybrid_motif"/>
</dbReference>
<evidence type="ECO:0000313" key="3">
    <source>
        <dbReference type="EMBL" id="MBE7323354.1"/>
    </source>
</evidence>
<evidence type="ECO:0000259" key="2">
    <source>
        <dbReference type="Pfam" id="PF01551"/>
    </source>
</evidence>
<proteinExistence type="predicted"/>
<comment type="caution">
    <text evidence="3">The sequence shown here is derived from an EMBL/GenBank/DDBJ whole genome shotgun (WGS) entry which is preliminary data.</text>
</comment>
<dbReference type="Proteomes" id="UP000756387">
    <property type="component" value="Unassembled WGS sequence"/>
</dbReference>
<dbReference type="EMBL" id="JADCSA010000001">
    <property type="protein sequence ID" value="MBE7323354.1"/>
    <property type="molecule type" value="Genomic_DNA"/>
</dbReference>
<feature type="region of interest" description="Disordered" evidence="1">
    <location>
        <begin position="1"/>
        <end position="23"/>
    </location>
</feature>
<dbReference type="Pfam" id="PF01551">
    <property type="entry name" value="Peptidase_M23"/>
    <property type="match status" value="1"/>
</dbReference>
<evidence type="ECO:0000313" key="4">
    <source>
        <dbReference type="Proteomes" id="UP000756387"/>
    </source>
</evidence>
<accession>A0ABR9RP49</accession>
<feature type="region of interest" description="Disordered" evidence="1">
    <location>
        <begin position="40"/>
        <end position="69"/>
    </location>
</feature>
<name>A0ABR9RP49_9ACTN</name>